<dbReference type="RefSeq" id="XP_001329869.1">
    <property type="nucleotide sequence ID" value="XM_001329834.1"/>
</dbReference>
<gene>
    <name evidence="2" type="ORF">TVAG_170480</name>
</gene>
<dbReference type="InParanoid" id="A2DPJ0"/>
<sequence>MLRERLYNLICTTLQGDYVTYDDTSRLTSVFSEQLGLSQELASKLLNQYFRGRYISGETARNLANLIYENLVQMNLDSQLDEYARALKKRRIDSLAREIDSELCRTIRGGYVSYTRAERAAQSFSRTIKIPYEFAYRIMLDYARGKYCSYDAASYYSQMMAERIISKYEIIQIFKKEQYQELSRLKKNKLLQEMKLTQRLKKKTRIATATFLKKKKNQKKKQKKKQRRKPKKNKRRKPKKNKRKKPK</sequence>
<dbReference type="KEGG" id="tva:4775752"/>
<proteinExistence type="predicted"/>
<protein>
    <submittedName>
        <fullName evidence="2">Uncharacterized protein</fullName>
    </submittedName>
</protein>
<reference evidence="2" key="1">
    <citation type="submission" date="2006-10" db="EMBL/GenBank/DDBJ databases">
        <authorList>
            <person name="Amadeo P."/>
            <person name="Zhao Q."/>
            <person name="Wortman J."/>
            <person name="Fraser-Liggett C."/>
            <person name="Carlton J."/>
        </authorList>
    </citation>
    <scope>NUCLEOTIDE SEQUENCE</scope>
    <source>
        <strain evidence="2">G3</strain>
    </source>
</reference>
<dbReference type="Proteomes" id="UP000001542">
    <property type="component" value="Unassembled WGS sequence"/>
</dbReference>
<evidence type="ECO:0000313" key="2">
    <source>
        <dbReference type="EMBL" id="EAY17734.1"/>
    </source>
</evidence>
<feature type="region of interest" description="Disordered" evidence="1">
    <location>
        <begin position="207"/>
        <end position="247"/>
    </location>
</feature>
<dbReference type="EMBL" id="DS113227">
    <property type="protein sequence ID" value="EAY17734.1"/>
    <property type="molecule type" value="Genomic_DNA"/>
</dbReference>
<name>A2DPJ0_TRIV3</name>
<evidence type="ECO:0000313" key="3">
    <source>
        <dbReference type="Proteomes" id="UP000001542"/>
    </source>
</evidence>
<feature type="compositionally biased region" description="Basic residues" evidence="1">
    <location>
        <begin position="212"/>
        <end position="247"/>
    </location>
</feature>
<evidence type="ECO:0000256" key="1">
    <source>
        <dbReference type="SAM" id="MobiDB-lite"/>
    </source>
</evidence>
<keyword evidence="3" id="KW-1185">Reference proteome</keyword>
<dbReference type="VEuPathDB" id="TrichDB:TVAGG3_0680360"/>
<dbReference type="AlphaFoldDB" id="A2DPJ0"/>
<dbReference type="VEuPathDB" id="TrichDB:TVAG_170480"/>
<reference evidence="2" key="2">
    <citation type="journal article" date="2007" name="Science">
        <title>Draft genome sequence of the sexually transmitted pathogen Trichomonas vaginalis.</title>
        <authorList>
            <person name="Carlton J.M."/>
            <person name="Hirt R.P."/>
            <person name="Silva J.C."/>
            <person name="Delcher A.L."/>
            <person name="Schatz M."/>
            <person name="Zhao Q."/>
            <person name="Wortman J.R."/>
            <person name="Bidwell S.L."/>
            <person name="Alsmark U.C.M."/>
            <person name="Besteiro S."/>
            <person name="Sicheritz-Ponten T."/>
            <person name="Noel C.J."/>
            <person name="Dacks J.B."/>
            <person name="Foster P.G."/>
            <person name="Simillion C."/>
            <person name="Van de Peer Y."/>
            <person name="Miranda-Saavedra D."/>
            <person name="Barton G.J."/>
            <person name="Westrop G.D."/>
            <person name="Mueller S."/>
            <person name="Dessi D."/>
            <person name="Fiori P.L."/>
            <person name="Ren Q."/>
            <person name="Paulsen I."/>
            <person name="Zhang H."/>
            <person name="Bastida-Corcuera F.D."/>
            <person name="Simoes-Barbosa A."/>
            <person name="Brown M.T."/>
            <person name="Hayes R.D."/>
            <person name="Mukherjee M."/>
            <person name="Okumura C.Y."/>
            <person name="Schneider R."/>
            <person name="Smith A.J."/>
            <person name="Vanacova S."/>
            <person name="Villalvazo M."/>
            <person name="Haas B.J."/>
            <person name="Pertea M."/>
            <person name="Feldblyum T.V."/>
            <person name="Utterback T.R."/>
            <person name="Shu C.L."/>
            <person name="Osoegawa K."/>
            <person name="de Jong P.J."/>
            <person name="Hrdy I."/>
            <person name="Horvathova L."/>
            <person name="Zubacova Z."/>
            <person name="Dolezal P."/>
            <person name="Malik S.B."/>
            <person name="Logsdon J.M. Jr."/>
            <person name="Henze K."/>
            <person name="Gupta A."/>
            <person name="Wang C.C."/>
            <person name="Dunne R.L."/>
            <person name="Upcroft J.A."/>
            <person name="Upcroft P."/>
            <person name="White O."/>
            <person name="Salzberg S.L."/>
            <person name="Tang P."/>
            <person name="Chiu C.-H."/>
            <person name="Lee Y.-S."/>
            <person name="Embley T.M."/>
            <person name="Coombs G.H."/>
            <person name="Mottram J.C."/>
            <person name="Tachezy J."/>
            <person name="Fraser-Liggett C.M."/>
            <person name="Johnson P.J."/>
        </authorList>
    </citation>
    <scope>NUCLEOTIDE SEQUENCE [LARGE SCALE GENOMIC DNA]</scope>
    <source>
        <strain evidence="2">G3</strain>
    </source>
</reference>
<accession>A2DPJ0</accession>
<dbReference type="OrthoDB" id="10664022at2759"/>
<organism evidence="2 3">
    <name type="scientific">Trichomonas vaginalis (strain ATCC PRA-98 / G3)</name>
    <dbReference type="NCBI Taxonomy" id="412133"/>
    <lineage>
        <taxon>Eukaryota</taxon>
        <taxon>Metamonada</taxon>
        <taxon>Parabasalia</taxon>
        <taxon>Trichomonadida</taxon>
        <taxon>Trichomonadidae</taxon>
        <taxon>Trichomonas</taxon>
    </lineage>
</organism>